<reference evidence="6 7" key="1">
    <citation type="submission" date="2015-05" db="EMBL/GenBank/DDBJ databases">
        <title>Distinctive expansion of gene families associated with plant cell wall degradation and secondary metabolism in the genomes of grapevine trunk pathogens.</title>
        <authorList>
            <person name="Lawrence D.P."/>
            <person name="Travadon R."/>
            <person name="Rolshausen P.E."/>
            <person name="Baumgartner K."/>
        </authorList>
    </citation>
    <scope>NUCLEOTIDE SEQUENCE [LARGE SCALE GENOMIC DNA]</scope>
    <source>
        <strain evidence="6">UCRPC4</strain>
    </source>
</reference>
<keyword evidence="3" id="KW-0853">WD repeat</keyword>
<dbReference type="GO" id="GO:0005737">
    <property type="term" value="C:cytoplasm"/>
    <property type="evidence" value="ECO:0007669"/>
    <property type="project" value="TreeGrafter"/>
</dbReference>
<evidence type="ECO:0000313" key="7">
    <source>
        <dbReference type="Proteomes" id="UP000053317"/>
    </source>
</evidence>
<organism evidence="6 7">
    <name type="scientific">Phaeomoniella chlamydospora</name>
    <name type="common">Phaeoacremonium chlamydosporum</name>
    <dbReference type="NCBI Taxonomy" id="158046"/>
    <lineage>
        <taxon>Eukaryota</taxon>
        <taxon>Fungi</taxon>
        <taxon>Dikarya</taxon>
        <taxon>Ascomycota</taxon>
        <taxon>Pezizomycotina</taxon>
        <taxon>Eurotiomycetes</taxon>
        <taxon>Chaetothyriomycetidae</taxon>
        <taxon>Phaeomoniellales</taxon>
        <taxon>Phaeomoniellaceae</taxon>
        <taxon>Phaeomoniella</taxon>
    </lineage>
</organism>
<evidence type="ECO:0000313" key="6">
    <source>
        <dbReference type="EMBL" id="KKY18413.1"/>
    </source>
</evidence>
<feature type="repeat" description="WD" evidence="3">
    <location>
        <begin position="248"/>
        <end position="282"/>
    </location>
</feature>
<dbReference type="GO" id="GO:0006893">
    <property type="term" value="P:Golgi to plasma membrane transport"/>
    <property type="evidence" value="ECO:0007669"/>
    <property type="project" value="TreeGrafter"/>
</dbReference>
<dbReference type="Proteomes" id="UP000053317">
    <property type="component" value="Unassembled WGS sequence"/>
</dbReference>
<evidence type="ECO:0000256" key="2">
    <source>
        <dbReference type="ARBA" id="ARBA00022483"/>
    </source>
</evidence>
<proteinExistence type="inferred from homology"/>
<evidence type="ECO:0000256" key="1">
    <source>
        <dbReference type="ARBA" id="ARBA00008070"/>
    </source>
</evidence>
<dbReference type="GO" id="GO:0006887">
    <property type="term" value="P:exocytosis"/>
    <property type="evidence" value="ECO:0007669"/>
    <property type="project" value="UniProtKB-KW"/>
</dbReference>
<dbReference type="InterPro" id="IPR011047">
    <property type="entry name" value="Quinoprotein_ADH-like_sf"/>
</dbReference>
<reference evidence="6 7" key="2">
    <citation type="submission" date="2015-05" db="EMBL/GenBank/DDBJ databases">
        <authorList>
            <person name="Morales-Cruz A."/>
            <person name="Amrine K.C."/>
            <person name="Cantu D."/>
        </authorList>
    </citation>
    <scope>NUCLEOTIDE SEQUENCE [LARGE SCALE GENOMIC DNA]</scope>
    <source>
        <strain evidence="6">UCRPC4</strain>
    </source>
</reference>
<comment type="caution">
    <text evidence="6">The sequence shown here is derived from an EMBL/GenBank/DDBJ whole genome shotgun (WGS) entry which is preliminary data.</text>
</comment>
<evidence type="ECO:0000256" key="4">
    <source>
        <dbReference type="SAM" id="MobiDB-lite"/>
    </source>
</evidence>
<feature type="region of interest" description="Disordered" evidence="4">
    <location>
        <begin position="563"/>
        <end position="584"/>
    </location>
</feature>
<dbReference type="FunFam" id="2.130.10.10:FF:000848">
    <property type="entry name" value="SNARE-dependent exocytosis protein (Sro7), putative"/>
    <property type="match status" value="1"/>
</dbReference>
<dbReference type="PANTHER" id="PTHR10241">
    <property type="entry name" value="LETHAL 2 GIANT LARVAE PROTEIN"/>
    <property type="match status" value="1"/>
</dbReference>
<dbReference type="Pfam" id="PF00400">
    <property type="entry name" value="WD40"/>
    <property type="match status" value="1"/>
</dbReference>
<dbReference type="GO" id="GO:0019905">
    <property type="term" value="F:syntaxin binding"/>
    <property type="evidence" value="ECO:0007669"/>
    <property type="project" value="TreeGrafter"/>
</dbReference>
<gene>
    <name evidence="6" type="ORF">UCRPC4_g04949</name>
</gene>
<dbReference type="Pfam" id="PF08596">
    <property type="entry name" value="Lgl_C"/>
    <property type="match status" value="1"/>
</dbReference>
<accession>A0A0G2G3L4</accession>
<dbReference type="GO" id="GO:0005886">
    <property type="term" value="C:plasma membrane"/>
    <property type="evidence" value="ECO:0007669"/>
    <property type="project" value="TreeGrafter"/>
</dbReference>
<evidence type="ECO:0000256" key="3">
    <source>
        <dbReference type="PROSITE-ProRule" id="PRU00221"/>
    </source>
</evidence>
<dbReference type="GO" id="GO:0045159">
    <property type="term" value="F:myosin II binding"/>
    <property type="evidence" value="ECO:0007669"/>
    <property type="project" value="TreeGrafter"/>
</dbReference>
<dbReference type="PANTHER" id="PTHR10241:SF25">
    <property type="entry name" value="TOMOSYN, ISOFORM C"/>
    <property type="match status" value="1"/>
</dbReference>
<sequence length="1242" mass="135494">MAQFIRGKQAGIQNDLSTGIHPDAFILDDVSSYSQRVTRSFARYGVNSQISALAYDPVQSLLAVGTSESQYGSGQIYIYGGRRVTVTYSGPRKSSIRNLRFCGNKLISVDSKNDICIFSLEENKILASYAPPGQITSLTTDPNLDYAMIGLQNGDIVAYDLDRLQLTAFRIPNLWMQMNPRARIMPVITLEFHPRDIGTLLVGYPEGAVIFSFKQNKAQKFFRYEVPRGAPGGAANPAAVSEIRHPRLTQATWHPTGTFILTAHDDASLVFWDPKDGRVVEARTLQDTHINVPSGGTANKRSSMQSSGMGDPYTRISWCSKENPDDTGLLIAGGSPTATSGNGLTFMDLGLTPNYQTSSWQILSSHFQNPKRQHILPTPPKAQVVDFLLIPRSSPHFAGSHDPIATVTLLSSGELITMSFPSGHPISPTNQLHISLTYVHPFVTNTSLAYVDRVRWMGMRENRQRGPQFLLGGAEQKRPLKRFESRNIVQTAHADGTVRVWDAGHGDEIENEGIVQVDLARAIGRFEDIQVSNMSMSGASGELSVGLLSGEVAIFRWNTNRHPGRDLPAEPNEGPGRLTNISSRADPGLKEGFLPLTLLDERRGPVTALRHSDVGFVAVGYGNGSIAIVDLRGPALIHTASTSDFVPKSKRGSIIRSNSQTPVQDDHPTCLEFGVFTLEDEDYSSIALFVGTKSGSVLTFKILPARNGTFSASFAGLSPTADSVPSPVIALHPIEASTGNPAFASQAAVGGLQHGHFIQGALIAVTASSMRIFKPATSKGAHKTFDDIICYSAAVSRYEDQGSAVVGVFGDGTVRAFSIPSLKEIGHVSVGLKLDPRQFSSAIISPTGDIIAPTGPSEMAIMNIWGTGIEPWNTGDQLYNPQAKVPPRPTISNLQWISGTQYITPADLDILIGGPDRPPSKRMIEEMRAAAEVERQSNRQGSSSSPDLAGPSRRGTTMSIREQQQSQEGYWAYMQRQVQERTERLGIAGDTMSKAEENSQGWADDVNKYVAKQKRQMVLGAIGRMRLEAWVDKADFNPDSIGPKEWVVAAVHAGGRPAENVSVESHEEVVEPEDLVRWRMDAMMSLWDLFGCGSSSDGFFAIKVEDSLDAHKSYGYGMRKANLGFCAFEYGYARVREGFRGADQAYWDNGPFAEDDEGLVMGLSLTGRAVDVALCFRRELGTCLLFPYRGVEGEARPLGIVKAVLKSFLFVGEKVGILVLDHIQPDIGIMSRMRHLEDIERD</sequence>
<dbReference type="OrthoDB" id="19944at2759"/>
<dbReference type="InterPro" id="IPR036322">
    <property type="entry name" value="WD40_repeat_dom_sf"/>
</dbReference>
<dbReference type="PROSITE" id="PS50082">
    <property type="entry name" value="WD_REPEATS_2"/>
    <property type="match status" value="1"/>
</dbReference>
<evidence type="ECO:0000259" key="5">
    <source>
        <dbReference type="Pfam" id="PF08596"/>
    </source>
</evidence>
<feature type="region of interest" description="Disordered" evidence="4">
    <location>
        <begin position="930"/>
        <end position="966"/>
    </location>
</feature>
<keyword evidence="7" id="KW-1185">Reference proteome</keyword>
<keyword evidence="2" id="KW-0268">Exocytosis</keyword>
<feature type="domain" description="Lethal giant larvae (Lgl)-like C-terminal" evidence="5">
    <location>
        <begin position="529"/>
        <end position="921"/>
    </location>
</feature>
<dbReference type="EMBL" id="LCWF01000122">
    <property type="protein sequence ID" value="KKY18413.1"/>
    <property type="molecule type" value="Genomic_DNA"/>
</dbReference>
<dbReference type="SMART" id="SM00320">
    <property type="entry name" value="WD40"/>
    <property type="match status" value="6"/>
</dbReference>
<feature type="compositionally biased region" description="Polar residues" evidence="4">
    <location>
        <begin position="954"/>
        <end position="966"/>
    </location>
</feature>
<dbReference type="AlphaFoldDB" id="A0A0G2G3L4"/>
<dbReference type="SUPFAM" id="SSF50998">
    <property type="entry name" value="Quinoprotein alcohol dehydrogenase-like"/>
    <property type="match status" value="1"/>
</dbReference>
<name>A0A0G2G3L4_PHACM</name>
<dbReference type="SUPFAM" id="SSF50978">
    <property type="entry name" value="WD40 repeat-like"/>
    <property type="match status" value="1"/>
</dbReference>
<dbReference type="InterPro" id="IPR001680">
    <property type="entry name" value="WD40_rpt"/>
</dbReference>
<comment type="similarity">
    <text evidence="1">Belongs to the WD repeat L(2)GL family.</text>
</comment>
<protein>
    <submittedName>
        <fullName evidence="6">Putative snare-dependent exocytosis protein</fullName>
    </submittedName>
</protein>
<dbReference type="GO" id="GO:0005096">
    <property type="term" value="F:GTPase activator activity"/>
    <property type="evidence" value="ECO:0007669"/>
    <property type="project" value="TreeGrafter"/>
</dbReference>
<dbReference type="Gene3D" id="2.130.10.10">
    <property type="entry name" value="YVTN repeat-like/Quinoprotein amine dehydrogenase"/>
    <property type="match status" value="2"/>
</dbReference>
<dbReference type="InterPro" id="IPR015943">
    <property type="entry name" value="WD40/YVTN_repeat-like_dom_sf"/>
</dbReference>
<dbReference type="InterPro" id="IPR013905">
    <property type="entry name" value="Lgl_C_dom"/>
</dbReference>